<dbReference type="FunFam" id="1.20.1720.10:FF:000004">
    <property type="entry name" value="EmrB/QacA family drug resistance transporter"/>
    <property type="match status" value="1"/>
</dbReference>
<dbReference type="InterPro" id="IPR004638">
    <property type="entry name" value="EmrB-like"/>
</dbReference>
<evidence type="ECO:0000256" key="4">
    <source>
        <dbReference type="ARBA" id="ARBA00022475"/>
    </source>
</evidence>
<feature type="transmembrane region" description="Helical" evidence="9">
    <location>
        <begin position="331"/>
        <end position="349"/>
    </location>
</feature>
<keyword evidence="12" id="KW-1185">Reference proteome</keyword>
<feature type="transmembrane region" description="Helical" evidence="9">
    <location>
        <begin position="159"/>
        <end position="177"/>
    </location>
</feature>
<evidence type="ECO:0000313" key="12">
    <source>
        <dbReference type="Proteomes" id="UP000269198"/>
    </source>
</evidence>
<dbReference type="InterPro" id="IPR020846">
    <property type="entry name" value="MFS_dom"/>
</dbReference>
<feature type="transmembrane region" description="Helical" evidence="9">
    <location>
        <begin position="35"/>
        <end position="58"/>
    </location>
</feature>
<dbReference type="InterPro" id="IPR011701">
    <property type="entry name" value="MFS"/>
</dbReference>
<comment type="similarity">
    <text evidence="2">Belongs to the major facilitator superfamily. TCR/Tet family.</text>
</comment>
<keyword evidence="4" id="KW-1003">Cell membrane</keyword>
<evidence type="ECO:0000256" key="8">
    <source>
        <dbReference type="SAM" id="MobiDB-lite"/>
    </source>
</evidence>
<feature type="transmembrane region" description="Helical" evidence="9">
    <location>
        <begin position="101"/>
        <end position="120"/>
    </location>
</feature>
<feature type="transmembrane region" description="Helical" evidence="9">
    <location>
        <begin position="424"/>
        <end position="442"/>
    </location>
</feature>
<feature type="transmembrane region" description="Helical" evidence="9">
    <location>
        <begin position="70"/>
        <end position="89"/>
    </location>
</feature>
<feature type="compositionally biased region" description="Low complexity" evidence="8">
    <location>
        <begin position="13"/>
        <end position="24"/>
    </location>
</feature>
<feature type="transmembrane region" description="Helical" evidence="9">
    <location>
        <begin position="290"/>
        <end position="311"/>
    </location>
</feature>
<feature type="transmembrane region" description="Helical" evidence="9">
    <location>
        <begin position="381"/>
        <end position="404"/>
    </location>
</feature>
<feature type="transmembrane region" description="Helical" evidence="9">
    <location>
        <begin position="356"/>
        <end position="375"/>
    </location>
</feature>
<evidence type="ECO:0000256" key="1">
    <source>
        <dbReference type="ARBA" id="ARBA00004651"/>
    </source>
</evidence>
<feature type="domain" description="Major facilitator superfamily (MFS) profile" evidence="10">
    <location>
        <begin position="36"/>
        <end position="521"/>
    </location>
</feature>
<gene>
    <name evidence="11" type="ORF">EFW17_09695</name>
</gene>
<reference evidence="11 12" key="1">
    <citation type="submission" date="2018-11" db="EMBL/GenBank/DDBJ databases">
        <title>The genome draft of YIM 96095.</title>
        <authorList>
            <person name="Tang S.-K."/>
            <person name="Chunyu W.-X."/>
            <person name="Feng Y.-Z."/>
        </authorList>
    </citation>
    <scope>NUCLEOTIDE SEQUENCE [LARGE SCALE GENOMIC DNA]</scope>
    <source>
        <strain evidence="11 12">YIM 96095</strain>
    </source>
</reference>
<comment type="subcellular location">
    <subcellularLocation>
        <location evidence="1">Cell membrane</location>
        <topology evidence="1">Multi-pass membrane protein</topology>
    </subcellularLocation>
</comment>
<dbReference type="GO" id="GO:0022857">
    <property type="term" value="F:transmembrane transporter activity"/>
    <property type="evidence" value="ECO:0007669"/>
    <property type="project" value="InterPro"/>
</dbReference>
<feature type="transmembrane region" description="Helical" evidence="9">
    <location>
        <begin position="189"/>
        <end position="209"/>
    </location>
</feature>
<dbReference type="OrthoDB" id="7375466at2"/>
<keyword evidence="7 9" id="KW-0472">Membrane</keyword>
<keyword evidence="3" id="KW-0813">Transport</keyword>
<dbReference type="PANTHER" id="PTHR23501">
    <property type="entry name" value="MAJOR FACILITATOR SUPERFAMILY"/>
    <property type="match status" value="1"/>
</dbReference>
<feature type="transmembrane region" description="Helical" evidence="9">
    <location>
        <begin position="498"/>
        <end position="516"/>
    </location>
</feature>
<feature type="region of interest" description="Disordered" evidence="8">
    <location>
        <begin position="1"/>
        <end position="27"/>
    </location>
</feature>
<keyword evidence="5 9" id="KW-0812">Transmembrane</keyword>
<dbReference type="SUPFAM" id="SSF103473">
    <property type="entry name" value="MFS general substrate transporter"/>
    <property type="match status" value="1"/>
</dbReference>
<accession>A0A3N0EC59</accession>
<evidence type="ECO:0000313" key="11">
    <source>
        <dbReference type="EMBL" id="RNL85329.1"/>
    </source>
</evidence>
<dbReference type="Gene3D" id="1.20.1250.20">
    <property type="entry name" value="MFS general substrate transporter like domains"/>
    <property type="match status" value="1"/>
</dbReference>
<dbReference type="Gene3D" id="1.20.1720.10">
    <property type="entry name" value="Multidrug resistance protein D"/>
    <property type="match status" value="1"/>
</dbReference>
<evidence type="ECO:0000256" key="5">
    <source>
        <dbReference type="ARBA" id="ARBA00022692"/>
    </source>
</evidence>
<dbReference type="Proteomes" id="UP000269198">
    <property type="component" value="Unassembled WGS sequence"/>
</dbReference>
<comment type="caution">
    <text evidence="11">The sequence shown here is derived from an EMBL/GenBank/DDBJ whole genome shotgun (WGS) entry which is preliminary data.</text>
</comment>
<dbReference type="PANTHER" id="PTHR23501:SF197">
    <property type="entry name" value="COMD"/>
    <property type="match status" value="1"/>
</dbReference>
<evidence type="ECO:0000256" key="3">
    <source>
        <dbReference type="ARBA" id="ARBA00022448"/>
    </source>
</evidence>
<dbReference type="InterPro" id="IPR036259">
    <property type="entry name" value="MFS_trans_sf"/>
</dbReference>
<evidence type="ECO:0000256" key="9">
    <source>
        <dbReference type="SAM" id="Phobius"/>
    </source>
</evidence>
<feature type="transmembrane region" description="Helical" evidence="9">
    <location>
        <begin position="248"/>
        <end position="270"/>
    </location>
</feature>
<evidence type="ECO:0000259" key="10">
    <source>
        <dbReference type="PROSITE" id="PS50850"/>
    </source>
</evidence>
<proteinExistence type="inferred from homology"/>
<feature type="transmembrane region" description="Helical" evidence="9">
    <location>
        <begin position="126"/>
        <end position="147"/>
    </location>
</feature>
<dbReference type="AlphaFoldDB" id="A0A3N0EC59"/>
<evidence type="ECO:0000256" key="6">
    <source>
        <dbReference type="ARBA" id="ARBA00022989"/>
    </source>
</evidence>
<feature type="transmembrane region" description="Helical" evidence="9">
    <location>
        <begin position="221"/>
        <end position="242"/>
    </location>
</feature>
<dbReference type="EMBL" id="RJMB01000007">
    <property type="protein sequence ID" value="RNL85329.1"/>
    <property type="molecule type" value="Genomic_DNA"/>
</dbReference>
<organism evidence="11 12">
    <name type="scientific">Halostreptopolyspora alba</name>
    <dbReference type="NCBI Taxonomy" id="2487137"/>
    <lineage>
        <taxon>Bacteria</taxon>
        <taxon>Bacillati</taxon>
        <taxon>Actinomycetota</taxon>
        <taxon>Actinomycetes</taxon>
        <taxon>Streptosporangiales</taxon>
        <taxon>Nocardiopsidaceae</taxon>
        <taxon>Halostreptopolyspora</taxon>
    </lineage>
</organism>
<dbReference type="PRINTS" id="PR01036">
    <property type="entry name" value="TCRTETB"/>
</dbReference>
<dbReference type="NCBIfam" id="TIGR00711">
    <property type="entry name" value="efflux_EmrB"/>
    <property type="match status" value="1"/>
</dbReference>
<protein>
    <submittedName>
        <fullName evidence="11">DHA2 family efflux MFS transporter permease subunit</fullName>
    </submittedName>
</protein>
<sequence length="537" mass="56680">MSSTEPGQGLGGDESAAPEPAADEASTRPMPGLGWIFLSLMLAMLLAALDQTIVSTALPTIVGELNGLEHLSWVVTAYMLSATVGMPIYGKAGDLFGRKNVFLLAISMFLVGSILCGLAQNMTQLILFRALQGLGGGGLMIGSQAIIGDVVPARQRGRYMGVMGSVFAVASVAGPLLGGFFTDHLNWRWIFYINMPLGAVAMTAAAIVLRLPKPGGPRPRLDYLGTVLLAATSVCLVLFTSWGGSEYAWSSPVIVGLGAGAVITAFLFVFVERRASEPILPLYLFRERNFVLCAVIGATVGISMFSTVAYLPTFMQMVNGASAMESGLRMLPVMIGMLSASVTTGRIISTTGRYKLWPIIGTSTIMVGLVLLSRMDETTSYAYNAGAMLVLGLGVGMVMQNLVLIVQNSAPRAALGAATSANNYFRQIGASFGIAVFGSIFISRLQERMADFGGMPDGMDVRGGEAGMSSLTPEMLRSFPDPVREMIVQAFAGALPPVYLYGVPIVLIGLVASFFIEEKPLATTAGVDQDESEPAKA</sequence>
<dbReference type="GO" id="GO:0005886">
    <property type="term" value="C:plasma membrane"/>
    <property type="evidence" value="ECO:0007669"/>
    <property type="project" value="UniProtKB-SubCell"/>
</dbReference>
<dbReference type="Pfam" id="PF07690">
    <property type="entry name" value="MFS_1"/>
    <property type="match status" value="1"/>
</dbReference>
<name>A0A3N0EC59_9ACTN</name>
<evidence type="ECO:0000256" key="7">
    <source>
        <dbReference type="ARBA" id="ARBA00023136"/>
    </source>
</evidence>
<dbReference type="PROSITE" id="PS50850">
    <property type="entry name" value="MFS"/>
    <property type="match status" value="1"/>
</dbReference>
<evidence type="ECO:0000256" key="2">
    <source>
        <dbReference type="ARBA" id="ARBA00007520"/>
    </source>
</evidence>
<dbReference type="RefSeq" id="WP_123200985.1">
    <property type="nucleotide sequence ID" value="NZ_RJMB01000007.1"/>
</dbReference>
<keyword evidence="6 9" id="KW-1133">Transmembrane helix</keyword>
<dbReference type="CDD" id="cd17502">
    <property type="entry name" value="MFS_Azr1_MDR_like"/>
    <property type="match status" value="1"/>
</dbReference>